<dbReference type="InterPro" id="IPR011701">
    <property type="entry name" value="MFS"/>
</dbReference>
<dbReference type="SUPFAM" id="SSF103473">
    <property type="entry name" value="MFS general substrate transporter"/>
    <property type="match status" value="1"/>
</dbReference>
<proteinExistence type="predicted"/>
<dbReference type="Proteomes" id="UP000001382">
    <property type="component" value="Chromosome"/>
</dbReference>
<feature type="transmembrane region" description="Helical" evidence="7">
    <location>
        <begin position="111"/>
        <end position="134"/>
    </location>
</feature>
<dbReference type="eggNOG" id="COG2814">
    <property type="taxonomic scope" value="Bacteria"/>
</dbReference>
<dbReference type="InterPro" id="IPR050189">
    <property type="entry name" value="MFS_Efflux_Transporters"/>
</dbReference>
<evidence type="ECO:0000313" key="9">
    <source>
        <dbReference type="EMBL" id="ADB76450.1"/>
    </source>
</evidence>
<feature type="transmembrane region" description="Helical" evidence="7">
    <location>
        <begin position="146"/>
        <end position="167"/>
    </location>
</feature>
<dbReference type="PANTHER" id="PTHR43124">
    <property type="entry name" value="PURINE EFFLUX PUMP PBUE"/>
    <property type="match status" value="1"/>
</dbReference>
<evidence type="ECO:0000256" key="2">
    <source>
        <dbReference type="ARBA" id="ARBA00022475"/>
    </source>
</evidence>
<dbReference type="OrthoDB" id="2957247at2"/>
<feature type="transmembrane region" description="Helical" evidence="7">
    <location>
        <begin position="246"/>
        <end position="264"/>
    </location>
</feature>
<feature type="transmembrane region" description="Helical" evidence="7">
    <location>
        <begin position="86"/>
        <end position="105"/>
    </location>
</feature>
<dbReference type="InterPro" id="IPR036259">
    <property type="entry name" value="MFS_trans_sf"/>
</dbReference>
<dbReference type="PROSITE" id="PS50850">
    <property type="entry name" value="MFS"/>
    <property type="match status" value="1"/>
</dbReference>
<dbReference type="Pfam" id="PF07690">
    <property type="entry name" value="MFS_1"/>
    <property type="match status" value="1"/>
</dbReference>
<evidence type="ECO:0000256" key="4">
    <source>
        <dbReference type="ARBA" id="ARBA00022989"/>
    </source>
</evidence>
<feature type="transmembrane region" description="Helical" evidence="7">
    <location>
        <begin position="12"/>
        <end position="34"/>
    </location>
</feature>
<keyword evidence="4 7" id="KW-1133">Transmembrane helix</keyword>
<keyword evidence="3 7" id="KW-0812">Transmembrane</keyword>
<dbReference type="EMBL" id="CP001867">
    <property type="protein sequence ID" value="ADB76450.1"/>
    <property type="molecule type" value="Genomic_DNA"/>
</dbReference>
<evidence type="ECO:0000256" key="7">
    <source>
        <dbReference type="SAM" id="Phobius"/>
    </source>
</evidence>
<feature type="domain" description="Major facilitator superfamily (MFS) profile" evidence="8">
    <location>
        <begin position="16"/>
        <end position="389"/>
    </location>
</feature>
<feature type="transmembrane region" description="Helical" evidence="7">
    <location>
        <begin position="301"/>
        <end position="323"/>
    </location>
</feature>
<evidence type="ECO:0000259" key="8">
    <source>
        <dbReference type="PROSITE" id="PS50850"/>
    </source>
</evidence>
<dbReference type="Gene3D" id="1.20.1250.20">
    <property type="entry name" value="MFS general substrate transporter like domains"/>
    <property type="match status" value="1"/>
</dbReference>
<name>D2SDA1_GEOOG</name>
<keyword evidence="5 7" id="KW-0472">Membrane</keyword>
<dbReference type="GO" id="GO:0022857">
    <property type="term" value="F:transmembrane transporter activity"/>
    <property type="evidence" value="ECO:0007669"/>
    <property type="project" value="InterPro"/>
</dbReference>
<feature type="transmembrane region" description="Helical" evidence="7">
    <location>
        <begin position="54"/>
        <end position="74"/>
    </location>
</feature>
<organism evidence="9 10">
    <name type="scientific">Geodermatophilus obscurus (strain ATCC 25078 / DSM 43160 / JCM 3152 / CCUG 61914 / KCC A-0152 / KCTC 9177 / NBRC 13315 / NRRL B-3577 / G-20)</name>
    <dbReference type="NCBI Taxonomy" id="526225"/>
    <lineage>
        <taxon>Bacteria</taxon>
        <taxon>Bacillati</taxon>
        <taxon>Actinomycetota</taxon>
        <taxon>Actinomycetes</taxon>
        <taxon>Geodermatophilales</taxon>
        <taxon>Geodermatophilaceae</taxon>
        <taxon>Geodermatophilus</taxon>
    </lineage>
</organism>
<evidence type="ECO:0000256" key="5">
    <source>
        <dbReference type="ARBA" id="ARBA00023136"/>
    </source>
</evidence>
<evidence type="ECO:0000256" key="6">
    <source>
        <dbReference type="SAM" id="MobiDB-lite"/>
    </source>
</evidence>
<accession>D2SDA1</accession>
<feature type="transmembrane region" description="Helical" evidence="7">
    <location>
        <begin position="276"/>
        <end position="295"/>
    </location>
</feature>
<feature type="transmembrane region" description="Helical" evidence="7">
    <location>
        <begin position="363"/>
        <end position="383"/>
    </location>
</feature>
<dbReference type="PANTHER" id="PTHR43124:SF3">
    <property type="entry name" value="CHLORAMPHENICOL EFFLUX PUMP RV0191"/>
    <property type="match status" value="1"/>
</dbReference>
<dbReference type="STRING" id="526225.Gobs_3879"/>
<dbReference type="InterPro" id="IPR020846">
    <property type="entry name" value="MFS_dom"/>
</dbReference>
<sequence length="420" mass="40921">MSKRSLQSLLPHAPAVPLLVPAGLSVIGATYGLARYGYGLYLPEFRSAFPLSTTGAGGIASGSFVAYCLTAALAGRLVVRGRARRALWLAGGSAALGSAVVATAWSWQVLAVGALVAGSGAGFATPALVEAVAATVPAEAEPRAQGVVNSGTGAGIVLGGLVVLAAPGTWREAWAGFAVVALLATWWADRSTAWPSGHHRPAPGPGGSPVRTLRRPLAAAAVAGAGSASVWTFGRDLLTDAGLPSAVTGLLWCLLGAAGLVGGLSGHLVDRVGVRVAWPVSVGLCAAAVLLLAAAPGSLPASAVALACFGAAFVALSGVLIAWGADTAPHAAGQAAAVVFIGLTAGQAIGAGVLGALAGVTGVPVTFVVAAGLLAVAATATCSRGDGAARRPRGGRAAPPGPVLEVGMADPSGRPRASDP</sequence>
<gene>
    <name evidence="9" type="ordered locus">Gobs_3879</name>
</gene>
<reference evidence="10" key="2">
    <citation type="submission" date="2010-01" db="EMBL/GenBank/DDBJ databases">
        <title>The complete genome of Geodermatophilus obscurus DSM 43160.</title>
        <authorList>
            <consortium name="US DOE Joint Genome Institute (JGI-PGF)"/>
            <person name="Lucas S."/>
            <person name="Copeland A."/>
            <person name="Lapidus A."/>
            <person name="Glavina del Rio T."/>
            <person name="Dalin E."/>
            <person name="Tice H."/>
            <person name="Bruce D."/>
            <person name="Goodwin L."/>
            <person name="Pitluck S."/>
            <person name="Kyrpides N."/>
            <person name="Mavromatis K."/>
            <person name="Ivanova N."/>
            <person name="Munk A.C."/>
            <person name="Brettin T."/>
            <person name="Detter J.C."/>
            <person name="Han C."/>
            <person name="Larimer F."/>
            <person name="Land M."/>
            <person name="Hauser L."/>
            <person name="Markowitz V."/>
            <person name="Cheng J.-F."/>
            <person name="Hugenholtz P."/>
            <person name="Woyke T."/>
            <person name="Wu D."/>
            <person name="Jando M."/>
            <person name="Schneider S."/>
            <person name="Klenk H.-P."/>
            <person name="Eisen J.A."/>
        </authorList>
    </citation>
    <scope>NUCLEOTIDE SEQUENCE [LARGE SCALE GENOMIC DNA]</scope>
    <source>
        <strain evidence="10">ATCC 25078 / DSM 43160 / JCM 3152 / KCC A-0152 / KCTC 9177 / NBRC 13315 / NRRL B-3577 / G-20</strain>
    </source>
</reference>
<protein>
    <submittedName>
        <fullName evidence="9">Major facilitator superfamily MFS_1</fullName>
    </submittedName>
</protein>
<evidence type="ECO:0000256" key="1">
    <source>
        <dbReference type="ARBA" id="ARBA00004651"/>
    </source>
</evidence>
<evidence type="ECO:0000256" key="3">
    <source>
        <dbReference type="ARBA" id="ARBA00022692"/>
    </source>
</evidence>
<evidence type="ECO:0000313" key="10">
    <source>
        <dbReference type="Proteomes" id="UP000001382"/>
    </source>
</evidence>
<reference evidence="9 10" key="1">
    <citation type="journal article" date="2010" name="Stand. Genomic Sci.">
        <title>Complete genome sequence of Geodermatophilus obscurus type strain (G-20).</title>
        <authorList>
            <person name="Ivanova N."/>
            <person name="Sikorski J."/>
            <person name="Jando M."/>
            <person name="Munk C."/>
            <person name="Lapidus A."/>
            <person name="Glavina Del Rio T."/>
            <person name="Copeland A."/>
            <person name="Tice H."/>
            <person name="Cheng J.-F."/>
            <person name="Lucas S."/>
            <person name="Chen F."/>
            <person name="Nolan M."/>
            <person name="Bruce D."/>
            <person name="Goodwin L."/>
            <person name="Pitluck S."/>
            <person name="Mavromatis K."/>
            <person name="Mikhailova N."/>
            <person name="Pati A."/>
            <person name="Chen A."/>
            <person name="Palaniappan K."/>
            <person name="Land M."/>
            <person name="Hauser L."/>
            <person name="Chang Y.-J."/>
            <person name="Jeffries C.D."/>
            <person name="Meincke L."/>
            <person name="Brettin T."/>
            <person name="Detter J.C."/>
            <person name="Detter J.C."/>
            <person name="Rohde M."/>
            <person name="Goeker M."/>
            <person name="Bristow J."/>
            <person name="Eisen J.A."/>
            <person name="Markowitz V."/>
            <person name="Hugenholtz P."/>
            <person name="Kyrpides N.C."/>
            <person name="Klenk H.-P."/>
        </authorList>
    </citation>
    <scope>NUCLEOTIDE SEQUENCE [LARGE SCALE GENOMIC DNA]</scope>
    <source>
        <strain evidence="10">ATCC 25078 / DSM 43160 / JCM 3152 / KCC A-0152 / KCTC 9177 / NBRC 13315 / NRRL B-3577 / G-20</strain>
    </source>
</reference>
<feature type="region of interest" description="Disordered" evidence="6">
    <location>
        <begin position="385"/>
        <end position="420"/>
    </location>
</feature>
<feature type="transmembrane region" description="Helical" evidence="7">
    <location>
        <begin position="335"/>
        <end position="357"/>
    </location>
</feature>
<keyword evidence="10" id="KW-1185">Reference proteome</keyword>
<keyword evidence="2" id="KW-1003">Cell membrane</keyword>
<dbReference type="AlphaFoldDB" id="D2SDA1"/>
<comment type="subcellular location">
    <subcellularLocation>
        <location evidence="1">Cell membrane</location>
        <topology evidence="1">Multi-pass membrane protein</topology>
    </subcellularLocation>
</comment>
<dbReference type="HOGENOM" id="CLU_058221_0_0_11"/>
<dbReference type="GO" id="GO:0005886">
    <property type="term" value="C:plasma membrane"/>
    <property type="evidence" value="ECO:0007669"/>
    <property type="project" value="UniProtKB-SubCell"/>
</dbReference>
<dbReference type="KEGG" id="gob:Gobs_3879"/>